<name>A0ABY8HT54_ENSAD</name>
<dbReference type="Pfam" id="PF00561">
    <property type="entry name" value="Abhydrolase_1"/>
    <property type="match status" value="1"/>
</dbReference>
<dbReference type="Gene3D" id="3.40.50.1820">
    <property type="entry name" value="alpha/beta hydrolase"/>
    <property type="match status" value="1"/>
</dbReference>
<organism evidence="3 4">
    <name type="scientific">Ensifer adhaerens</name>
    <name type="common">Sinorhizobium morelense</name>
    <dbReference type="NCBI Taxonomy" id="106592"/>
    <lineage>
        <taxon>Bacteria</taxon>
        <taxon>Pseudomonadati</taxon>
        <taxon>Pseudomonadota</taxon>
        <taxon>Alphaproteobacteria</taxon>
        <taxon>Hyphomicrobiales</taxon>
        <taxon>Rhizobiaceae</taxon>
        <taxon>Sinorhizobium/Ensifer group</taxon>
        <taxon>Ensifer</taxon>
    </lineage>
</organism>
<protein>
    <submittedName>
        <fullName evidence="3">Alpha/beta hydrolase</fullName>
    </submittedName>
</protein>
<evidence type="ECO:0000313" key="4">
    <source>
        <dbReference type="Proteomes" id="UP001214094"/>
    </source>
</evidence>
<dbReference type="InterPro" id="IPR050471">
    <property type="entry name" value="AB_hydrolase"/>
</dbReference>
<accession>A0ABY8HT54</accession>
<evidence type="ECO:0000259" key="2">
    <source>
        <dbReference type="Pfam" id="PF00561"/>
    </source>
</evidence>
<reference evidence="3 4" key="1">
    <citation type="submission" date="2023-03" db="EMBL/GenBank/DDBJ databases">
        <title>Comparative genome and transcriptome analysis combination mining strategies for increasing vitamin B12 production of Ensifer adhaerens strain.</title>
        <authorList>
            <person name="Yongheng L."/>
        </authorList>
    </citation>
    <scope>NUCLEOTIDE SEQUENCE [LARGE SCALE GENOMIC DNA]</scope>
    <source>
        <strain evidence="3 4">Casida A-T305</strain>
        <plasmid evidence="3 4">unnamedB</plasmid>
    </source>
</reference>
<dbReference type="Proteomes" id="UP001214094">
    <property type="component" value="Plasmid unnamedB"/>
</dbReference>
<dbReference type="InterPro" id="IPR000639">
    <property type="entry name" value="Epox_hydrolase-like"/>
</dbReference>
<comment type="similarity">
    <text evidence="1">Belongs to the AB hydrolase superfamily. Bacterial non-heme haloperoxidase / perhydrolase family.</text>
</comment>
<evidence type="ECO:0000313" key="3">
    <source>
        <dbReference type="EMBL" id="WFP95308.1"/>
    </source>
</evidence>
<dbReference type="SUPFAM" id="SSF53474">
    <property type="entry name" value="alpha/beta-Hydrolases"/>
    <property type="match status" value="1"/>
</dbReference>
<geneLocation type="plasmid" evidence="3 4">
    <name>unnamedB</name>
</geneLocation>
<keyword evidence="3" id="KW-0378">Hydrolase</keyword>
<dbReference type="PRINTS" id="PR00412">
    <property type="entry name" value="EPOXHYDRLASE"/>
</dbReference>
<keyword evidence="3" id="KW-0614">Plasmid</keyword>
<proteinExistence type="inferred from homology"/>
<sequence length="283" mass="31111">MTAEQPGHGYVTTEDSTRIFYKDWGPRDAQPIVFHHGWPLSGDDWDNQMLFFLAKGYRVIAHDRRGHGRSEQVSGGHDMDHYASDVASLVRQLDLRNAIHIGHSTGGGEATRYVARHGKGRVAKLVLIGAVPPLMLKTPNNPEGLPIEALDGYREALAANRAQLYHDIANGPFYGFNRPGATPSAAVSHNWWRQGMMGAANAHYLGVKAFSETDFTEDLKMIDVPALVLHGDDDQVVPLAISAPRSAQLLKNSTLKIYKGFPHGMATTHADVINQDILSFITK</sequence>
<gene>
    <name evidence="3" type="ORF">P4B07_30195</name>
</gene>
<dbReference type="PANTHER" id="PTHR43433">
    <property type="entry name" value="HYDROLASE, ALPHA/BETA FOLD FAMILY PROTEIN"/>
    <property type="match status" value="1"/>
</dbReference>
<dbReference type="PRINTS" id="PR00111">
    <property type="entry name" value="ABHYDROLASE"/>
</dbReference>
<dbReference type="InterPro" id="IPR029058">
    <property type="entry name" value="AB_hydrolase_fold"/>
</dbReference>
<evidence type="ECO:0000256" key="1">
    <source>
        <dbReference type="ARBA" id="ARBA00038128"/>
    </source>
</evidence>
<keyword evidence="4" id="KW-1185">Reference proteome</keyword>
<dbReference type="PANTHER" id="PTHR43433:SF3">
    <property type="entry name" value="NON-HEME CHLOROPEROXIDASE"/>
    <property type="match status" value="1"/>
</dbReference>
<dbReference type="RefSeq" id="WP_034791903.1">
    <property type="nucleotide sequence ID" value="NZ_CP015882.1"/>
</dbReference>
<feature type="domain" description="AB hydrolase-1" evidence="2">
    <location>
        <begin position="31"/>
        <end position="263"/>
    </location>
</feature>
<dbReference type="GO" id="GO:0016787">
    <property type="term" value="F:hydrolase activity"/>
    <property type="evidence" value="ECO:0007669"/>
    <property type="project" value="UniProtKB-KW"/>
</dbReference>
<dbReference type="GeneID" id="29522673"/>
<dbReference type="InterPro" id="IPR000073">
    <property type="entry name" value="AB_hydrolase_1"/>
</dbReference>
<dbReference type="EMBL" id="CP121310">
    <property type="protein sequence ID" value="WFP95308.1"/>
    <property type="molecule type" value="Genomic_DNA"/>
</dbReference>